<sequence length="409" mass="47761">MRLKAEIKLTKQIKNWIQIGVVRPCLWTLYIILHTFSIKRRNRVVVMIIEKHFFDNTKALAPVLSEEKDLDVGYIVKHESVRKEMIEAGYQVMPMLSIKALIFFLTAPFVIFSYGSSFIEMFPYFISPRWQEITFMGHGIPVKALSRLVPKYQHYGNHLLLQQYSHALCSGKPESETLCHAHNISIEETWITGMPRTDRLVELMQQPSSVQTDIKKGDRSAILYAPTWRAYGKTDFFPFEDFDLTALKKWLDTHHAILYFRVHKEDLHLNKSFFDQLDMEGPFRMVNQDFEADAVEILPQFDLLISDFSAIVTDFLPIDRPIVFIPYDYKEYEEQVGFLFPYSKMTTGDIVDSQVSLLEALESGLNHPERDQKERQTLCNELYDFVDTKSSLRVVAEIKRALFEKQLHP</sequence>
<name>A0AC61NQZ2_9BACT</name>
<evidence type="ECO:0000313" key="1">
    <source>
        <dbReference type="EMBL" id="QZE13779.1"/>
    </source>
</evidence>
<keyword evidence="2" id="KW-1185">Reference proteome</keyword>
<dbReference type="EMBL" id="CP081303">
    <property type="protein sequence ID" value="QZE13779.1"/>
    <property type="molecule type" value="Genomic_DNA"/>
</dbReference>
<organism evidence="1 2">
    <name type="scientific">Halosquirtibacter laminarini</name>
    <dbReference type="NCBI Taxonomy" id="3374600"/>
    <lineage>
        <taxon>Bacteria</taxon>
        <taxon>Pseudomonadati</taxon>
        <taxon>Bacteroidota</taxon>
        <taxon>Bacteroidia</taxon>
        <taxon>Marinilabiliales</taxon>
        <taxon>Prolixibacteraceae</taxon>
        <taxon>Halosquirtibacter</taxon>
    </lineage>
</organism>
<dbReference type="Proteomes" id="UP000826212">
    <property type="component" value="Chromosome"/>
</dbReference>
<protein>
    <submittedName>
        <fullName evidence="1">CDP-glycerol glycerophosphotransferase family protein</fullName>
    </submittedName>
</protein>
<evidence type="ECO:0000313" key="2">
    <source>
        <dbReference type="Proteomes" id="UP000826212"/>
    </source>
</evidence>
<reference evidence="1" key="1">
    <citation type="submission" date="2021-08" db="EMBL/GenBank/DDBJ databases">
        <title>Novel anaerobic bacterium isolated from sea squirt in East Sea, Republic of Korea.</title>
        <authorList>
            <person name="Nguyen T.H."/>
            <person name="Li Z."/>
            <person name="Lee Y.-J."/>
            <person name="Ko J."/>
            <person name="Kim S.-G."/>
        </authorList>
    </citation>
    <scope>NUCLEOTIDE SEQUENCE</scope>
    <source>
        <strain evidence="1">KCTC 25031</strain>
    </source>
</reference>
<proteinExistence type="predicted"/>
<gene>
    <name evidence="1" type="ORF">K4L44_14620</name>
</gene>
<accession>A0AC61NQZ2</accession>